<evidence type="ECO:0008006" key="3">
    <source>
        <dbReference type="Google" id="ProtNLM"/>
    </source>
</evidence>
<organism evidence="1 2">
    <name type="scientific">Phycomyces blakesleeanus</name>
    <dbReference type="NCBI Taxonomy" id="4837"/>
    <lineage>
        <taxon>Eukaryota</taxon>
        <taxon>Fungi</taxon>
        <taxon>Fungi incertae sedis</taxon>
        <taxon>Mucoromycota</taxon>
        <taxon>Mucoromycotina</taxon>
        <taxon>Mucoromycetes</taxon>
        <taxon>Mucorales</taxon>
        <taxon>Phycomycetaceae</taxon>
        <taxon>Phycomyces</taxon>
    </lineage>
</organism>
<evidence type="ECO:0000313" key="2">
    <source>
        <dbReference type="Proteomes" id="UP001448207"/>
    </source>
</evidence>
<evidence type="ECO:0000313" key="1">
    <source>
        <dbReference type="EMBL" id="KAL0079810.1"/>
    </source>
</evidence>
<name>A0ABR3AQ80_PHYBL</name>
<sequence>MLRRQFYCITCSAIATYAVLTNMIPLGYAQTPTENYTPYNPSLGSVQITVPWRAAHASGKKNKHLRVLLCRLCRSLCDPLWRCSRSE</sequence>
<dbReference type="EMBL" id="JBCLYO010000021">
    <property type="protein sequence ID" value="KAL0079810.1"/>
    <property type="molecule type" value="Genomic_DNA"/>
</dbReference>
<protein>
    <recommendedName>
        <fullName evidence="3">Secreted protein</fullName>
    </recommendedName>
</protein>
<keyword evidence="2" id="KW-1185">Reference proteome</keyword>
<dbReference type="Proteomes" id="UP001448207">
    <property type="component" value="Unassembled WGS sequence"/>
</dbReference>
<accession>A0ABR3AQ80</accession>
<reference evidence="1 2" key="1">
    <citation type="submission" date="2024-04" db="EMBL/GenBank/DDBJ databases">
        <title>Symmetric and asymmetric DNA N6-adenine methylation regulates different biological responses in Mucorales.</title>
        <authorList>
            <consortium name="Lawrence Berkeley National Laboratory"/>
            <person name="Lax C."/>
            <person name="Mondo S.J."/>
            <person name="Osorio-Concepcion M."/>
            <person name="Muszewska A."/>
            <person name="Corrochano-Luque M."/>
            <person name="Gutierrez G."/>
            <person name="Riley R."/>
            <person name="Lipzen A."/>
            <person name="Guo J."/>
            <person name="Hundley H."/>
            <person name="Amirebrahimi M."/>
            <person name="Ng V."/>
            <person name="Lorenzo-Gutierrez D."/>
            <person name="Binder U."/>
            <person name="Yang J."/>
            <person name="Song Y."/>
            <person name="Canovas D."/>
            <person name="Navarro E."/>
            <person name="Freitag M."/>
            <person name="Gabaldon T."/>
            <person name="Grigoriev I.V."/>
            <person name="Corrochano L.M."/>
            <person name="Nicolas F.E."/>
            <person name="Garre V."/>
        </authorList>
    </citation>
    <scope>NUCLEOTIDE SEQUENCE [LARGE SCALE GENOMIC DNA]</scope>
    <source>
        <strain evidence="1 2">L51</strain>
    </source>
</reference>
<comment type="caution">
    <text evidence="1">The sequence shown here is derived from an EMBL/GenBank/DDBJ whole genome shotgun (WGS) entry which is preliminary data.</text>
</comment>
<gene>
    <name evidence="1" type="ORF">J3Q64DRAFT_1761352</name>
</gene>
<proteinExistence type="predicted"/>